<evidence type="ECO:0000313" key="2">
    <source>
        <dbReference type="EMBL" id="SDM87949.1"/>
    </source>
</evidence>
<dbReference type="InterPro" id="IPR050952">
    <property type="entry name" value="TRIM-NHL_E3_ligases"/>
</dbReference>
<dbReference type="Proteomes" id="UP000199440">
    <property type="component" value="Unassembled WGS sequence"/>
</dbReference>
<protein>
    <submittedName>
        <fullName evidence="2">Tat (Twin-arginine translocation) pathway signal sequence</fullName>
    </submittedName>
</protein>
<reference evidence="2 3" key="1">
    <citation type="submission" date="2016-10" db="EMBL/GenBank/DDBJ databases">
        <authorList>
            <person name="de Groot N.N."/>
        </authorList>
    </citation>
    <scope>NUCLEOTIDE SEQUENCE [LARGE SCALE GENOMIC DNA]</scope>
    <source>
        <strain evidence="2 3">DSM 19886</strain>
    </source>
</reference>
<dbReference type="SUPFAM" id="SSF63829">
    <property type="entry name" value="Calcium-dependent phosphotriesterase"/>
    <property type="match status" value="1"/>
</dbReference>
<organism evidence="2 3">
    <name type="scientific">Kriegella aquimaris</name>
    <dbReference type="NCBI Taxonomy" id="192904"/>
    <lineage>
        <taxon>Bacteria</taxon>
        <taxon>Pseudomonadati</taxon>
        <taxon>Bacteroidota</taxon>
        <taxon>Flavobacteriia</taxon>
        <taxon>Flavobacteriales</taxon>
        <taxon>Flavobacteriaceae</taxon>
        <taxon>Kriegella</taxon>
    </lineage>
</organism>
<dbReference type="Gene3D" id="2.120.10.30">
    <property type="entry name" value="TolB, C-terminal domain"/>
    <property type="match status" value="1"/>
</dbReference>
<dbReference type="PANTHER" id="PTHR24104">
    <property type="entry name" value="E3 UBIQUITIN-PROTEIN LIGASE NHLRC1-RELATED"/>
    <property type="match status" value="1"/>
</dbReference>
<dbReference type="AlphaFoldDB" id="A0A1G9WUA0"/>
<name>A0A1G9WUA0_9FLAO</name>
<dbReference type="PANTHER" id="PTHR24104:SF25">
    <property type="entry name" value="PROTEIN LIN-41"/>
    <property type="match status" value="1"/>
</dbReference>
<feature type="chain" id="PRO_5011667292" evidence="1">
    <location>
        <begin position="26"/>
        <end position="367"/>
    </location>
</feature>
<dbReference type="RefSeq" id="WP_089894787.1">
    <property type="nucleotide sequence ID" value="NZ_FNGV01000016.1"/>
</dbReference>
<dbReference type="InterPro" id="IPR019546">
    <property type="entry name" value="TAT_signal_bac_arc"/>
</dbReference>
<evidence type="ECO:0000313" key="3">
    <source>
        <dbReference type="Proteomes" id="UP000199440"/>
    </source>
</evidence>
<accession>A0A1G9WUA0</accession>
<dbReference type="GO" id="GO:0008270">
    <property type="term" value="F:zinc ion binding"/>
    <property type="evidence" value="ECO:0007669"/>
    <property type="project" value="UniProtKB-KW"/>
</dbReference>
<dbReference type="NCBIfam" id="TIGR01409">
    <property type="entry name" value="TAT_signal_seq"/>
    <property type="match status" value="1"/>
</dbReference>
<dbReference type="InterPro" id="IPR011042">
    <property type="entry name" value="6-blade_b-propeller_TolB-like"/>
</dbReference>
<keyword evidence="1" id="KW-0732">Signal</keyword>
<dbReference type="STRING" id="192904.SAMN04488514_11662"/>
<keyword evidence="3" id="KW-1185">Reference proteome</keyword>
<dbReference type="EMBL" id="FNGV01000016">
    <property type="protein sequence ID" value="SDM87949.1"/>
    <property type="molecule type" value="Genomic_DNA"/>
</dbReference>
<proteinExistence type="predicted"/>
<dbReference type="PROSITE" id="PS51318">
    <property type="entry name" value="TAT"/>
    <property type="match status" value="1"/>
</dbReference>
<dbReference type="InterPro" id="IPR006311">
    <property type="entry name" value="TAT_signal"/>
</dbReference>
<sequence length="367" mass="41163">MGNRRNFIKRTAIAGAALAATPSFGFNILKNNLPKDEIIGHGDFRYKVIKDWAKMSVGHNPILNCHEMQMDSKGRLIMLGDHTDNNILVFDKSGKLLDYWGTRYPGGHGLTLHDEGGEDMLYIVDCGWFQDRTGKWKKQAGTVSKTTIDGRLLFMLPDPHTIGLYKKEQEYLPTETAVGPTGDIYVADGYGSDFILQFSPQGEFIRKWGGHDNSDENYNLSNAHGVAVDYRDKTNPVLVITSRATNSFKFFTLQGKYIKTVNLPGAYVCRPVLDDSNIYSGVCWSENEAGQRFGDSGFVTILDAENKVVSNPGGKAPQYKNGKLQKMYQAEIPTFNHGHDVFVDEDKNLYVCQWNAHHTPPIKLERV</sequence>
<gene>
    <name evidence="2" type="ORF">SAMN04488514_11662</name>
</gene>
<dbReference type="OrthoDB" id="9799230at2"/>
<evidence type="ECO:0000256" key="1">
    <source>
        <dbReference type="SAM" id="SignalP"/>
    </source>
</evidence>
<feature type="signal peptide" evidence="1">
    <location>
        <begin position="1"/>
        <end position="25"/>
    </location>
</feature>